<dbReference type="GeneID" id="9687421"/>
<dbReference type="STRING" id="564608.C1N1V7"/>
<keyword evidence="1" id="KW-0812">Transmembrane</keyword>
<sequence length="211" mass="22715">MLGFFFTTVGDVVTRGEGPLEQLVDEEMFIGAHASSVLFHPPRFTLVVNHVNPYELAKDALEVAGFYVESVFVLWVTLGLVFLAAVQQGNALGKPVRTYSSANAKAAKNGAKRVDAITAGVKEAITDVVREQRPYEVFNGRLAMLGITFAIAGDKVTGGMGPLEQLRGETGVPVIEVELFAAFFLFGVFFNVVATGVTVGKRAWQSGKKVM</sequence>
<keyword evidence="3" id="KW-1185">Reference proteome</keyword>
<keyword evidence="1" id="KW-1133">Transmembrane helix</keyword>
<dbReference type="KEGG" id="mpp:MICPUCDRAFT_51750"/>
<dbReference type="EMBL" id="GG663745">
    <property type="protein sequence ID" value="EEH53897.1"/>
    <property type="molecule type" value="Genomic_DNA"/>
</dbReference>
<evidence type="ECO:0000313" key="3">
    <source>
        <dbReference type="Proteomes" id="UP000001876"/>
    </source>
</evidence>
<dbReference type="Gene3D" id="1.10.3460.10">
    <property type="entry name" value="Chlorophyll a/b binding protein domain"/>
    <property type="match status" value="1"/>
</dbReference>
<dbReference type="RefSeq" id="XP_003062185.1">
    <property type="nucleotide sequence ID" value="XM_003062139.1"/>
</dbReference>
<organism evidence="3">
    <name type="scientific">Micromonas pusilla (strain CCMP1545)</name>
    <name type="common">Picoplanktonic green alga</name>
    <dbReference type="NCBI Taxonomy" id="564608"/>
    <lineage>
        <taxon>Eukaryota</taxon>
        <taxon>Viridiplantae</taxon>
        <taxon>Chlorophyta</taxon>
        <taxon>Mamiellophyceae</taxon>
        <taxon>Mamiellales</taxon>
        <taxon>Mamiellaceae</taxon>
        <taxon>Micromonas</taxon>
    </lineage>
</organism>
<dbReference type="OrthoDB" id="48883at2759"/>
<reference evidence="2 3" key="1">
    <citation type="journal article" date="2009" name="Science">
        <title>Green evolution and dynamic adaptations revealed by genomes of the marine picoeukaryotes Micromonas.</title>
        <authorList>
            <person name="Worden A.Z."/>
            <person name="Lee J.H."/>
            <person name="Mock T."/>
            <person name="Rouze P."/>
            <person name="Simmons M.P."/>
            <person name="Aerts A.L."/>
            <person name="Allen A.E."/>
            <person name="Cuvelier M.L."/>
            <person name="Derelle E."/>
            <person name="Everett M.V."/>
            <person name="Foulon E."/>
            <person name="Grimwood J."/>
            <person name="Gundlach H."/>
            <person name="Henrissat B."/>
            <person name="Napoli C."/>
            <person name="McDonald S.M."/>
            <person name="Parker M.S."/>
            <person name="Rombauts S."/>
            <person name="Salamov A."/>
            <person name="Von Dassow P."/>
            <person name="Badger J.H."/>
            <person name="Coutinho P.M."/>
            <person name="Demir E."/>
            <person name="Dubchak I."/>
            <person name="Gentemann C."/>
            <person name="Eikrem W."/>
            <person name="Gready J.E."/>
            <person name="John U."/>
            <person name="Lanier W."/>
            <person name="Lindquist E.A."/>
            <person name="Lucas S."/>
            <person name="Mayer K.F."/>
            <person name="Moreau H."/>
            <person name="Not F."/>
            <person name="Otillar R."/>
            <person name="Panaud O."/>
            <person name="Pangilinan J."/>
            <person name="Paulsen I."/>
            <person name="Piegu B."/>
            <person name="Poliakov A."/>
            <person name="Robbens S."/>
            <person name="Schmutz J."/>
            <person name="Toulza E."/>
            <person name="Wyss T."/>
            <person name="Zelensky A."/>
            <person name="Zhou K."/>
            <person name="Armbrust E.V."/>
            <person name="Bhattacharya D."/>
            <person name="Goodenough U.W."/>
            <person name="Van de Peer Y."/>
            <person name="Grigoriev I.V."/>
        </authorList>
    </citation>
    <scope>NUCLEOTIDE SEQUENCE [LARGE SCALE GENOMIC DNA]</scope>
    <source>
        <strain evidence="2 3">CCMP1545</strain>
    </source>
</reference>
<dbReference type="Proteomes" id="UP000001876">
    <property type="component" value="Unassembled WGS sequence"/>
</dbReference>
<feature type="transmembrane region" description="Helical" evidence="1">
    <location>
        <begin position="142"/>
        <end position="160"/>
    </location>
</feature>
<gene>
    <name evidence="2" type="primary">PSBS</name>
    <name evidence="2" type="ORF">MICPUCDRAFT_51750</name>
</gene>
<dbReference type="eggNOG" id="ENOG502QTMT">
    <property type="taxonomic scope" value="Eukaryota"/>
</dbReference>
<feature type="transmembrane region" description="Helical" evidence="1">
    <location>
        <begin position="180"/>
        <end position="199"/>
    </location>
</feature>
<dbReference type="SUPFAM" id="SSF103511">
    <property type="entry name" value="Chlorophyll a-b binding protein"/>
    <property type="match status" value="1"/>
</dbReference>
<protein>
    <submittedName>
        <fullName evidence="2">Photosystem II PsbS protein</fullName>
    </submittedName>
</protein>
<proteinExistence type="predicted"/>
<dbReference type="OMA" id="REQKPYE"/>
<keyword evidence="1" id="KW-0472">Membrane</keyword>
<name>C1N1V7_MICPC</name>
<dbReference type="AlphaFoldDB" id="C1N1V7"/>
<evidence type="ECO:0000313" key="2">
    <source>
        <dbReference type="EMBL" id="EEH53897.1"/>
    </source>
</evidence>
<evidence type="ECO:0000256" key="1">
    <source>
        <dbReference type="SAM" id="Phobius"/>
    </source>
</evidence>
<feature type="transmembrane region" description="Helical" evidence="1">
    <location>
        <begin position="64"/>
        <end position="86"/>
    </location>
</feature>
<accession>C1N1V7</accession>